<dbReference type="Pfam" id="PF02771">
    <property type="entry name" value="Acyl-CoA_dh_N"/>
    <property type="match status" value="1"/>
</dbReference>
<dbReference type="Gene3D" id="2.40.110.10">
    <property type="entry name" value="Butyryl-CoA Dehydrogenase, subunit A, domain 2"/>
    <property type="match status" value="1"/>
</dbReference>
<feature type="domain" description="Acyl-CoA dehydrogenase/oxidase C-terminal" evidence="7">
    <location>
        <begin position="234"/>
        <end position="381"/>
    </location>
</feature>
<dbReference type="InterPro" id="IPR046373">
    <property type="entry name" value="Acyl-CoA_Oxase/DH_mid-dom_sf"/>
</dbReference>
<dbReference type="AlphaFoldDB" id="A0A2H1L4D0"/>
<keyword evidence="3 6" id="KW-0285">Flavoprotein</keyword>
<dbReference type="Pfam" id="PF02770">
    <property type="entry name" value="Acyl-CoA_dh_M"/>
    <property type="match status" value="1"/>
</dbReference>
<dbReference type="InterPro" id="IPR037069">
    <property type="entry name" value="AcylCoA_DH/ox_N_sf"/>
</dbReference>
<dbReference type="Gene3D" id="1.20.140.10">
    <property type="entry name" value="Butyryl-CoA Dehydrogenase, subunit A, domain 3"/>
    <property type="match status" value="1"/>
</dbReference>
<evidence type="ECO:0000256" key="5">
    <source>
        <dbReference type="ARBA" id="ARBA00023002"/>
    </source>
</evidence>
<dbReference type="EC" id="1.3.8.8" evidence="10"/>
<accession>A0A2H1L4D0</accession>
<dbReference type="Gene3D" id="1.10.540.10">
    <property type="entry name" value="Acyl-CoA dehydrogenase/oxidase, N-terminal domain"/>
    <property type="match status" value="1"/>
</dbReference>
<comment type="similarity">
    <text evidence="2 6">Belongs to the acyl-CoA dehydrogenase family.</text>
</comment>
<dbReference type="EMBL" id="FXZM01000005">
    <property type="protein sequence ID" value="SMY11620.1"/>
    <property type="molecule type" value="Genomic_DNA"/>
</dbReference>
<dbReference type="OrthoDB" id="2769798at2"/>
<gene>
    <name evidence="10" type="ORF">BJEO58_01205</name>
</gene>
<keyword evidence="4 6" id="KW-0274">FAD</keyword>
<evidence type="ECO:0000313" key="10">
    <source>
        <dbReference type="EMBL" id="SMY11620.1"/>
    </source>
</evidence>
<feature type="domain" description="Acyl-CoA oxidase/dehydrogenase middle" evidence="8">
    <location>
        <begin position="126"/>
        <end position="222"/>
    </location>
</feature>
<dbReference type="GO" id="GO:0050660">
    <property type="term" value="F:flavin adenine dinucleotide binding"/>
    <property type="evidence" value="ECO:0007669"/>
    <property type="project" value="InterPro"/>
</dbReference>
<dbReference type="PANTHER" id="PTHR43884:SF12">
    <property type="entry name" value="ISOVALERYL-COA DEHYDROGENASE, MITOCHONDRIAL-RELATED"/>
    <property type="match status" value="1"/>
</dbReference>
<dbReference type="Pfam" id="PF00441">
    <property type="entry name" value="Acyl-CoA_dh_1"/>
    <property type="match status" value="1"/>
</dbReference>
<evidence type="ECO:0000256" key="3">
    <source>
        <dbReference type="ARBA" id="ARBA00022630"/>
    </source>
</evidence>
<dbReference type="GO" id="GO:0004466">
    <property type="term" value="F:long-chain fatty acyl-CoA dehydrogenase activity"/>
    <property type="evidence" value="ECO:0007669"/>
    <property type="project" value="UniProtKB-EC"/>
</dbReference>
<dbReference type="PANTHER" id="PTHR43884">
    <property type="entry name" value="ACYL-COA DEHYDROGENASE"/>
    <property type="match status" value="1"/>
</dbReference>
<organism evidence="10 11">
    <name type="scientific">Brevibacterium jeotgali</name>
    <dbReference type="NCBI Taxonomy" id="1262550"/>
    <lineage>
        <taxon>Bacteria</taxon>
        <taxon>Bacillati</taxon>
        <taxon>Actinomycetota</taxon>
        <taxon>Actinomycetes</taxon>
        <taxon>Micrococcales</taxon>
        <taxon>Brevibacteriaceae</taxon>
        <taxon>Brevibacterium</taxon>
    </lineage>
</organism>
<keyword evidence="5 6" id="KW-0560">Oxidoreductase</keyword>
<evidence type="ECO:0000259" key="8">
    <source>
        <dbReference type="Pfam" id="PF02770"/>
    </source>
</evidence>
<dbReference type="InterPro" id="IPR009075">
    <property type="entry name" value="AcylCo_DH/oxidase_C"/>
</dbReference>
<dbReference type="InterPro" id="IPR006089">
    <property type="entry name" value="Acyl-CoA_DH_CS"/>
</dbReference>
<dbReference type="InterPro" id="IPR009100">
    <property type="entry name" value="AcylCoA_DH/oxidase_NM_dom_sf"/>
</dbReference>
<dbReference type="InterPro" id="IPR006091">
    <property type="entry name" value="Acyl-CoA_Oxase/DH_mid-dom"/>
</dbReference>
<dbReference type="FunFam" id="2.40.110.10:FF:000002">
    <property type="entry name" value="Acyl-CoA dehydrogenase fadE12"/>
    <property type="match status" value="1"/>
</dbReference>
<evidence type="ECO:0000259" key="9">
    <source>
        <dbReference type="Pfam" id="PF02771"/>
    </source>
</evidence>
<dbReference type="PROSITE" id="PS00073">
    <property type="entry name" value="ACYL_COA_DH_2"/>
    <property type="match status" value="1"/>
</dbReference>
<evidence type="ECO:0000313" key="11">
    <source>
        <dbReference type="Proteomes" id="UP000234462"/>
    </source>
</evidence>
<sequence>MVTRNLYEEDHEDFRRTVAAFYDKEVVPHQDRWEEQGVVDRSMWKAAAEAGVIGFSLPEQYGGGGVTDYRFEMVRGEESAHRGIQSSISGWGVSDGIVPGYLTGFGSEHLQEKYLPGLAAGDLIGAIAMTEPEAGSDLQNIRTKAVKDGDDWVIDGAKTFITNGQTCDFVIVVAKTDPDARGSRGTSLFIIDDGTPGFTKGRKLDKVGLAAQDTSELSFESVRVPGTQLLGELNNGFIHLMTNLPYERMGIASGGLAGARAAFHWTADYVFSRQAYGATIGDLQATQFELAELEARIDMLEAYVDRCALALNAGTLTAIDASKAKMLGADLQIDVVTRGLQLHGGYGYILEYPIARAFRDSRIQSIYGGTSEVMKHIIGKDIRSRYRQDR</sequence>
<dbReference type="SUPFAM" id="SSF56645">
    <property type="entry name" value="Acyl-CoA dehydrogenase NM domain-like"/>
    <property type="match status" value="1"/>
</dbReference>
<evidence type="ECO:0000256" key="1">
    <source>
        <dbReference type="ARBA" id="ARBA00001974"/>
    </source>
</evidence>
<dbReference type="InterPro" id="IPR013786">
    <property type="entry name" value="AcylCoA_DH/ox_N"/>
</dbReference>
<dbReference type="InterPro" id="IPR036250">
    <property type="entry name" value="AcylCo_DH-like_C"/>
</dbReference>
<evidence type="ECO:0000256" key="4">
    <source>
        <dbReference type="ARBA" id="ARBA00022827"/>
    </source>
</evidence>
<evidence type="ECO:0000259" key="7">
    <source>
        <dbReference type="Pfam" id="PF00441"/>
    </source>
</evidence>
<feature type="domain" description="Acyl-CoA dehydrogenase/oxidase N-terminal" evidence="9">
    <location>
        <begin position="9"/>
        <end position="122"/>
    </location>
</feature>
<evidence type="ECO:0000256" key="2">
    <source>
        <dbReference type="ARBA" id="ARBA00009347"/>
    </source>
</evidence>
<keyword evidence="11" id="KW-1185">Reference proteome</keyword>
<comment type="cofactor">
    <cofactor evidence="1 6">
        <name>FAD</name>
        <dbReference type="ChEBI" id="CHEBI:57692"/>
    </cofactor>
</comment>
<name>A0A2H1L4D0_9MICO</name>
<evidence type="ECO:0000256" key="6">
    <source>
        <dbReference type="RuleBase" id="RU362125"/>
    </source>
</evidence>
<proteinExistence type="inferred from homology"/>
<reference evidence="11" key="1">
    <citation type="submission" date="2017-03" db="EMBL/GenBank/DDBJ databases">
        <authorList>
            <person name="Monnet C."/>
        </authorList>
    </citation>
    <scope>NUCLEOTIDE SEQUENCE [LARGE SCALE GENOMIC DNA]</scope>
    <source>
        <strain evidence="11">SJ5-8</strain>
    </source>
</reference>
<dbReference type="SUPFAM" id="SSF47203">
    <property type="entry name" value="Acyl-CoA dehydrogenase C-terminal domain-like"/>
    <property type="match status" value="1"/>
</dbReference>
<protein>
    <submittedName>
        <fullName evidence="10">Long-chain-acyl-CoA dehydrogenase</fullName>
        <ecNumber evidence="10">1.3.8.8</ecNumber>
    </submittedName>
</protein>
<dbReference type="Proteomes" id="UP000234462">
    <property type="component" value="Unassembled WGS sequence"/>
</dbReference>
<dbReference type="FunFam" id="1.20.140.10:FF:000001">
    <property type="entry name" value="Acyl-CoA dehydrogenase"/>
    <property type="match status" value="1"/>
</dbReference>
<dbReference type="RefSeq" id="WP_101588594.1">
    <property type="nucleotide sequence ID" value="NZ_FXZM01000005.1"/>
</dbReference>